<dbReference type="Proteomes" id="UP000248631">
    <property type="component" value="Unassembled WGS sequence"/>
</dbReference>
<evidence type="ECO:0008006" key="4">
    <source>
        <dbReference type="Google" id="ProtNLM"/>
    </source>
</evidence>
<comment type="caution">
    <text evidence="2">The sequence shown here is derived from an EMBL/GenBank/DDBJ whole genome shotgun (WGS) entry which is preliminary data.</text>
</comment>
<evidence type="ECO:0000313" key="3">
    <source>
        <dbReference type="Proteomes" id="UP000248631"/>
    </source>
</evidence>
<name>A0ABX9BYY5_9BURK</name>
<keyword evidence="1" id="KW-0812">Transmembrane</keyword>
<dbReference type="RefSeq" id="WP_112069210.1">
    <property type="nucleotide sequence ID" value="NZ_JUGD01000022.1"/>
</dbReference>
<reference evidence="2 3" key="1">
    <citation type="submission" date="2014-12" db="EMBL/GenBank/DDBJ databases">
        <title>Complete genome sequence of Herbaspirillum rubrisubalbicans Os38.</title>
        <authorList>
            <person name="Chen M."/>
            <person name="An Q."/>
        </authorList>
    </citation>
    <scope>NUCLEOTIDE SEQUENCE [LARGE SCALE GENOMIC DNA]</scope>
    <source>
        <strain evidence="2 3">Os38</strain>
    </source>
</reference>
<accession>A0ABX9BYY5</accession>
<keyword evidence="3" id="KW-1185">Reference proteome</keyword>
<evidence type="ECO:0000256" key="1">
    <source>
        <dbReference type="SAM" id="Phobius"/>
    </source>
</evidence>
<sequence>MNRIQSVAIALGAIALALCLGLVGGYLWGGHRQAQIDEGRAAKVSEEHAIALASAVERYREAERGGQQAFAAMTAAAQQEKENAKKQMDVLRGELRAGAVRLSVAVDAASAAAAAQAAGAGDREARADLLPAAAERILDFALEGDDIVRDLNACIDKYHGAEQVINEAGQQ</sequence>
<gene>
    <name evidence="2" type="ORF">RB24_17675</name>
</gene>
<dbReference type="Pfam" id="PF03245">
    <property type="entry name" value="Phage_lysis"/>
    <property type="match status" value="1"/>
</dbReference>
<keyword evidence="1" id="KW-0472">Membrane</keyword>
<evidence type="ECO:0000313" key="2">
    <source>
        <dbReference type="EMBL" id="RAM63153.1"/>
    </source>
</evidence>
<protein>
    <recommendedName>
        <fullName evidence="4">Lysozyme</fullName>
    </recommendedName>
</protein>
<proteinExistence type="predicted"/>
<feature type="transmembrane region" description="Helical" evidence="1">
    <location>
        <begin position="7"/>
        <end position="28"/>
    </location>
</feature>
<dbReference type="InterPro" id="IPR004929">
    <property type="entry name" value="I-spanin"/>
</dbReference>
<organism evidence="2 3">
    <name type="scientific">Herbaspirillum rubrisubalbicans</name>
    <dbReference type="NCBI Taxonomy" id="80842"/>
    <lineage>
        <taxon>Bacteria</taxon>
        <taxon>Pseudomonadati</taxon>
        <taxon>Pseudomonadota</taxon>
        <taxon>Betaproteobacteria</taxon>
        <taxon>Burkholderiales</taxon>
        <taxon>Oxalobacteraceae</taxon>
        <taxon>Herbaspirillum</taxon>
    </lineage>
</organism>
<dbReference type="EMBL" id="JUGD01000022">
    <property type="protein sequence ID" value="RAM63153.1"/>
    <property type="molecule type" value="Genomic_DNA"/>
</dbReference>
<keyword evidence="1" id="KW-1133">Transmembrane helix</keyword>